<feature type="compositionally biased region" description="Basic and acidic residues" evidence="1">
    <location>
        <begin position="127"/>
        <end position="139"/>
    </location>
</feature>
<accession>A0ABQ1SDL6</accession>
<reference evidence="3" key="1">
    <citation type="journal article" date="2019" name="Int. J. Syst. Evol. Microbiol.">
        <title>The Global Catalogue of Microorganisms (GCM) 10K type strain sequencing project: providing services to taxonomists for standard genome sequencing and annotation.</title>
        <authorList>
            <consortium name="The Broad Institute Genomics Platform"/>
            <consortium name="The Broad Institute Genome Sequencing Center for Infectious Disease"/>
            <person name="Wu L."/>
            <person name="Ma J."/>
        </authorList>
    </citation>
    <scope>NUCLEOTIDE SEQUENCE [LARGE SCALE GENOMIC DNA]</scope>
    <source>
        <strain evidence="3">CGMCC 1.12931</strain>
    </source>
</reference>
<organism evidence="2 3">
    <name type="scientific">Psychroflexus planctonicus</name>
    <dbReference type="NCBI Taxonomy" id="1526575"/>
    <lineage>
        <taxon>Bacteria</taxon>
        <taxon>Pseudomonadati</taxon>
        <taxon>Bacteroidota</taxon>
        <taxon>Flavobacteriia</taxon>
        <taxon>Flavobacteriales</taxon>
        <taxon>Flavobacteriaceae</taxon>
        <taxon>Psychroflexus</taxon>
    </lineage>
</organism>
<dbReference type="EMBL" id="BMGM01000003">
    <property type="protein sequence ID" value="GGE31152.1"/>
    <property type="molecule type" value="Genomic_DNA"/>
</dbReference>
<comment type="caution">
    <text evidence="2">The sequence shown here is derived from an EMBL/GenBank/DDBJ whole genome shotgun (WGS) entry which is preliminary data.</text>
</comment>
<feature type="region of interest" description="Disordered" evidence="1">
    <location>
        <begin position="127"/>
        <end position="153"/>
    </location>
</feature>
<sequence length="153" mass="17973">MTATDIEKANTSDLLDIIINQEGKVLVNGKDLSFLNDVKFKEFIYTFITNPDDSKERASSPKKASIQINHYNHPEQYKTYLTYIREVYFFLWNNEAQEKYDSTYNELDCKKRSKVQKVAPYRLFEAKNRQQNKKDDEPRFIGPPAFDGDVIDN</sequence>
<protein>
    <submittedName>
        <fullName evidence="2">Uncharacterized protein</fullName>
    </submittedName>
</protein>
<dbReference type="Proteomes" id="UP000599179">
    <property type="component" value="Unassembled WGS sequence"/>
</dbReference>
<name>A0ABQ1SDL6_9FLAO</name>
<keyword evidence="3" id="KW-1185">Reference proteome</keyword>
<gene>
    <name evidence="2" type="ORF">GCM10010832_09450</name>
</gene>
<evidence type="ECO:0000256" key="1">
    <source>
        <dbReference type="SAM" id="MobiDB-lite"/>
    </source>
</evidence>
<evidence type="ECO:0000313" key="3">
    <source>
        <dbReference type="Proteomes" id="UP000599179"/>
    </source>
</evidence>
<evidence type="ECO:0000313" key="2">
    <source>
        <dbReference type="EMBL" id="GGE31152.1"/>
    </source>
</evidence>
<proteinExistence type="predicted"/>